<dbReference type="EMBL" id="JAALLZ010000004">
    <property type="protein sequence ID" value="NGU30627.1"/>
    <property type="molecule type" value="Genomic_DNA"/>
</dbReference>
<sequence length="78" mass="9297">MTRYEKTINSLMKIRDKFSIGSVEWDEIDNGLQLVTAIMAENKALQKAYNEKKEMLEIHEWAFEGLRQAYENREEKEL</sequence>
<dbReference type="Proteomes" id="UP000481454">
    <property type="component" value="Unassembled WGS sequence"/>
</dbReference>
<name>A0AAP6WP85_CLOPF</name>
<protein>
    <submittedName>
        <fullName evidence="1">Uncharacterized protein</fullName>
    </submittedName>
</protein>
<gene>
    <name evidence="1" type="ORF">G6Z34_10960</name>
</gene>
<proteinExistence type="predicted"/>
<dbReference type="RefSeq" id="WP_003459454.1">
    <property type="nucleotide sequence ID" value="NZ_CATNWX010000006.1"/>
</dbReference>
<accession>A0AAP6WP85</accession>
<organism evidence="1 2">
    <name type="scientific">Clostridium perfringens</name>
    <dbReference type="NCBI Taxonomy" id="1502"/>
    <lineage>
        <taxon>Bacteria</taxon>
        <taxon>Bacillati</taxon>
        <taxon>Bacillota</taxon>
        <taxon>Clostridia</taxon>
        <taxon>Eubacteriales</taxon>
        <taxon>Clostridiaceae</taxon>
        <taxon>Clostridium</taxon>
    </lineage>
</organism>
<evidence type="ECO:0000313" key="2">
    <source>
        <dbReference type="Proteomes" id="UP000481454"/>
    </source>
</evidence>
<evidence type="ECO:0000313" key="1">
    <source>
        <dbReference type="EMBL" id="NGU30627.1"/>
    </source>
</evidence>
<comment type="caution">
    <text evidence="1">The sequence shown here is derived from an EMBL/GenBank/DDBJ whole genome shotgun (WGS) entry which is preliminary data.</text>
</comment>
<reference evidence="1 2" key="1">
    <citation type="submission" date="2020-02" db="EMBL/GenBank/DDBJ databases">
        <title>Genomic Insights into the Phylogeny and Genetic Plasticity of the Human and Animal Enteric Pathogen Clostridium perfringens.</title>
        <authorList>
            <person name="Feng Y."/>
            <person name="Hu Y."/>
        </authorList>
    </citation>
    <scope>NUCLEOTIDE SEQUENCE [LARGE SCALE GENOMIC DNA]</scope>
    <source>
        <strain evidence="1 2">CP-40</strain>
    </source>
</reference>
<dbReference type="AlphaFoldDB" id="A0AAP6WP85"/>